<dbReference type="PANTHER" id="PTHR12147">
    <property type="entry name" value="METALLOPEPTIDASE M28 FAMILY MEMBER"/>
    <property type="match status" value="1"/>
</dbReference>
<name>A0ABR9E0P9_9GAMM</name>
<protein>
    <submittedName>
        <fullName evidence="3">Aminopeptidase</fullName>
    </submittedName>
</protein>
<feature type="domain" description="Peptidase M28" evidence="2">
    <location>
        <begin position="86"/>
        <end position="281"/>
    </location>
</feature>
<keyword evidence="3" id="KW-0378">Hydrolase</keyword>
<dbReference type="RefSeq" id="WP_193156018.1">
    <property type="nucleotide sequence ID" value="NZ_AQGU01000026.1"/>
</dbReference>
<proteinExistence type="predicted"/>
<feature type="signal peptide" evidence="1">
    <location>
        <begin position="1"/>
        <end position="20"/>
    </location>
</feature>
<dbReference type="InterPro" id="IPR045175">
    <property type="entry name" value="M28_fam"/>
</dbReference>
<comment type="caution">
    <text evidence="3">The sequence shown here is derived from an EMBL/GenBank/DDBJ whole genome shotgun (WGS) entry which is preliminary data.</text>
</comment>
<feature type="chain" id="PRO_5045282651" evidence="1">
    <location>
        <begin position="21"/>
        <end position="303"/>
    </location>
</feature>
<dbReference type="SUPFAM" id="SSF53187">
    <property type="entry name" value="Zn-dependent exopeptidases"/>
    <property type="match status" value="1"/>
</dbReference>
<dbReference type="InterPro" id="IPR007484">
    <property type="entry name" value="Peptidase_M28"/>
</dbReference>
<dbReference type="Pfam" id="PF04389">
    <property type="entry name" value="Peptidase_M28"/>
    <property type="match status" value="1"/>
</dbReference>
<dbReference type="Proteomes" id="UP000648482">
    <property type="component" value="Unassembled WGS sequence"/>
</dbReference>
<organism evidence="3 4">
    <name type="scientific">Pseudoalteromonas aliena SW19</name>
    <dbReference type="NCBI Taxonomy" id="1314866"/>
    <lineage>
        <taxon>Bacteria</taxon>
        <taxon>Pseudomonadati</taxon>
        <taxon>Pseudomonadota</taxon>
        <taxon>Gammaproteobacteria</taxon>
        <taxon>Alteromonadales</taxon>
        <taxon>Pseudoalteromonadaceae</taxon>
        <taxon>Pseudoalteromonas</taxon>
    </lineage>
</organism>
<evidence type="ECO:0000313" key="3">
    <source>
        <dbReference type="EMBL" id="MBE0360182.1"/>
    </source>
</evidence>
<keyword evidence="4" id="KW-1185">Reference proteome</keyword>
<dbReference type="Gene3D" id="3.40.630.10">
    <property type="entry name" value="Zn peptidases"/>
    <property type="match status" value="1"/>
</dbReference>
<accession>A0ABR9E0P9</accession>
<evidence type="ECO:0000259" key="2">
    <source>
        <dbReference type="Pfam" id="PF04389"/>
    </source>
</evidence>
<keyword evidence="3" id="KW-0031">Aminopeptidase</keyword>
<keyword evidence="1" id="KW-0732">Signal</keyword>
<evidence type="ECO:0000256" key="1">
    <source>
        <dbReference type="SAM" id="SignalP"/>
    </source>
</evidence>
<sequence length="303" mass="34365">MAIKRLIFFIIALASANSHCNTLKNQLIEDFNYLASDELMGRQTASQGAKLSREYLMQRLSLLDLEVTEQYFTYKPTLFKKSEGINIVAQSPKKLPKVIITAHYDHLGKRNGKLHLGANDNASGVAAVLYLAASLHRTPLPFELVFVFTDAEENGLYGSLHFAESINPKDVIMNINLDMLGVKERNKRLYALTSYSLKSHLQPIFSDLKNIGINLKPAYSSKQMNRLTRSQNIDWHRASDHYSFARNNIPYVYFGMGHDSYNHTAKDTMEHINIHLYINTVTMVEAFIKHLAQVSLVGLKVDT</sequence>
<keyword evidence="3" id="KW-0645">Protease</keyword>
<reference evidence="3 4" key="1">
    <citation type="submission" date="2015-06" db="EMBL/GenBank/DDBJ databases">
        <title>Genome sequence of Pseudoalteromonas aliena.</title>
        <authorList>
            <person name="Xie B.-B."/>
            <person name="Rong J.-C."/>
            <person name="Qin Q.-L."/>
            <person name="Zhang Y.-Z."/>
        </authorList>
    </citation>
    <scope>NUCLEOTIDE SEQUENCE [LARGE SCALE GENOMIC DNA]</scope>
    <source>
        <strain evidence="3 4">SW19</strain>
    </source>
</reference>
<evidence type="ECO:0000313" key="4">
    <source>
        <dbReference type="Proteomes" id="UP000648482"/>
    </source>
</evidence>
<gene>
    <name evidence="3" type="ORF">PALI_a2126</name>
</gene>
<dbReference type="EMBL" id="AQGU01000026">
    <property type="protein sequence ID" value="MBE0360182.1"/>
    <property type="molecule type" value="Genomic_DNA"/>
</dbReference>
<dbReference type="GO" id="GO:0004177">
    <property type="term" value="F:aminopeptidase activity"/>
    <property type="evidence" value="ECO:0007669"/>
    <property type="project" value="UniProtKB-KW"/>
</dbReference>
<dbReference type="PANTHER" id="PTHR12147:SF26">
    <property type="entry name" value="PEPTIDASE M28 DOMAIN-CONTAINING PROTEIN"/>
    <property type="match status" value="1"/>
</dbReference>